<evidence type="ECO:0000259" key="1">
    <source>
        <dbReference type="Pfam" id="PF00485"/>
    </source>
</evidence>
<dbReference type="PANTHER" id="PTHR10285">
    <property type="entry name" value="URIDINE KINASE"/>
    <property type="match status" value="1"/>
</dbReference>
<dbReference type="SUPFAM" id="SSF52540">
    <property type="entry name" value="P-loop containing nucleoside triphosphate hydrolases"/>
    <property type="match status" value="1"/>
</dbReference>
<sequence length="221" mass="25197">MKFYEFGCLEYLARDLCHQLRPGRSIVGIAGAPGAGKSTLAQKLADYLTDVLNIHSAYLPMDGFHFSNEVLRQKQLLDRKGAPETFDVNGYLNVLQRLREIVDYPLFVPTYSRRLHEPIAAAIEIKPDTQVIVTEGNYLAFQNGDWANVKKMLDILWYLDTDVSLLKDRLIERQMAAGYSRKRAVKWFNEVDSPNIDIVETTKPESDALIRILFDISVENS</sequence>
<evidence type="ECO:0000313" key="3">
    <source>
        <dbReference type="Proteomes" id="UP001200537"/>
    </source>
</evidence>
<accession>A0AAJ1BE98</accession>
<protein>
    <submittedName>
        <fullName evidence="2">Phosphoribulokinase</fullName>
    </submittedName>
</protein>
<dbReference type="Gene3D" id="3.40.50.300">
    <property type="entry name" value="P-loop containing nucleotide triphosphate hydrolases"/>
    <property type="match status" value="1"/>
</dbReference>
<name>A0AAJ1BE98_9ACTO</name>
<organism evidence="2 3">
    <name type="scientific">Varibaculum cambriense</name>
    <dbReference type="NCBI Taxonomy" id="184870"/>
    <lineage>
        <taxon>Bacteria</taxon>
        <taxon>Bacillati</taxon>
        <taxon>Actinomycetota</taxon>
        <taxon>Actinomycetes</taxon>
        <taxon>Actinomycetales</taxon>
        <taxon>Actinomycetaceae</taxon>
        <taxon>Varibaculum</taxon>
    </lineage>
</organism>
<dbReference type="InterPro" id="IPR006083">
    <property type="entry name" value="PRK/URK"/>
</dbReference>
<dbReference type="Pfam" id="PF00485">
    <property type="entry name" value="PRK"/>
    <property type="match status" value="1"/>
</dbReference>
<reference evidence="2" key="1">
    <citation type="submission" date="2022-01" db="EMBL/GenBank/DDBJ databases">
        <title>Collection of gut derived symbiotic bacterial strains cultured from healthy donors.</title>
        <authorList>
            <person name="Lin H."/>
            <person name="Kohout C."/>
            <person name="Waligurski E."/>
            <person name="Pamer E.G."/>
        </authorList>
    </citation>
    <scope>NUCLEOTIDE SEQUENCE</scope>
    <source>
        <strain evidence="2">DFI.7.46</strain>
    </source>
</reference>
<dbReference type="GO" id="GO:0016301">
    <property type="term" value="F:kinase activity"/>
    <property type="evidence" value="ECO:0007669"/>
    <property type="project" value="InterPro"/>
</dbReference>
<comment type="caution">
    <text evidence="2">The sequence shown here is derived from an EMBL/GenBank/DDBJ whole genome shotgun (WGS) entry which is preliminary data.</text>
</comment>
<dbReference type="InterPro" id="IPR027417">
    <property type="entry name" value="P-loop_NTPase"/>
</dbReference>
<feature type="domain" description="Phosphoribulokinase/uridine kinase" evidence="1">
    <location>
        <begin position="26"/>
        <end position="211"/>
    </location>
</feature>
<dbReference type="Proteomes" id="UP001200537">
    <property type="component" value="Unassembled WGS sequence"/>
</dbReference>
<dbReference type="AlphaFoldDB" id="A0AAJ1BE98"/>
<proteinExistence type="predicted"/>
<dbReference type="RefSeq" id="WP_238128256.1">
    <property type="nucleotide sequence ID" value="NZ_JAKNHJ010000014.1"/>
</dbReference>
<evidence type="ECO:0000313" key="2">
    <source>
        <dbReference type="EMBL" id="MCG4618332.1"/>
    </source>
</evidence>
<dbReference type="GO" id="GO:0005524">
    <property type="term" value="F:ATP binding"/>
    <property type="evidence" value="ECO:0007669"/>
    <property type="project" value="InterPro"/>
</dbReference>
<gene>
    <name evidence="2" type="ORF">L0M99_07480</name>
</gene>
<dbReference type="EMBL" id="JAKNHJ010000014">
    <property type="protein sequence ID" value="MCG4618332.1"/>
    <property type="molecule type" value="Genomic_DNA"/>
</dbReference>